<dbReference type="Gene3D" id="2.80.10.50">
    <property type="match status" value="1"/>
</dbReference>
<organism evidence="2 3">
    <name type="scientific">Candidatus Phaeomarinibacter ectocarpi</name>
    <dbReference type="NCBI Taxonomy" id="1458461"/>
    <lineage>
        <taxon>Bacteria</taxon>
        <taxon>Pseudomonadati</taxon>
        <taxon>Pseudomonadota</taxon>
        <taxon>Alphaproteobacteria</taxon>
        <taxon>Hyphomicrobiales</taxon>
        <taxon>Parvibaculaceae</taxon>
        <taxon>Candidatus Phaeomarinibacter</taxon>
    </lineage>
</organism>
<dbReference type="KEGG" id="pect:BN1012_Phect226"/>
<dbReference type="EMBL" id="HG966617">
    <property type="protein sequence ID" value="CDO58440.1"/>
    <property type="molecule type" value="Genomic_DNA"/>
</dbReference>
<dbReference type="InterPro" id="IPR035992">
    <property type="entry name" value="Ricin_B-like_lectins"/>
</dbReference>
<keyword evidence="3" id="KW-1185">Reference proteome</keyword>
<name>X5MKC2_9HYPH</name>
<proteinExistence type="predicted"/>
<dbReference type="SUPFAM" id="SSF50370">
    <property type="entry name" value="Ricin B-like lectins"/>
    <property type="match status" value="1"/>
</dbReference>
<dbReference type="Proteomes" id="UP000032160">
    <property type="component" value="Chromosome I"/>
</dbReference>
<reference evidence="2 3" key="1">
    <citation type="journal article" date="2014" name="Front. Genet.">
        <title>Genome and metabolic network of "Candidatus Phaeomarinobacter ectocarpi" Ec32, a new candidate genus of Alphaproteobacteria frequently associated with brown algae.</title>
        <authorList>
            <person name="Dittami S.M."/>
            <person name="Barbeyron T."/>
            <person name="Boyen C."/>
            <person name="Cambefort J."/>
            <person name="Collet G."/>
            <person name="Delage L."/>
            <person name="Gobet A."/>
            <person name="Groisillier A."/>
            <person name="Leblanc C."/>
            <person name="Michel G."/>
            <person name="Scornet D."/>
            <person name="Siegel A."/>
            <person name="Tapia J.E."/>
            <person name="Tonon T."/>
        </authorList>
    </citation>
    <scope>NUCLEOTIDE SEQUENCE [LARGE SCALE GENOMIC DNA]</scope>
    <source>
        <strain evidence="2 3">Ec32</strain>
    </source>
</reference>
<accession>X5MKC2</accession>
<dbReference type="OrthoDB" id="231191at2"/>
<evidence type="ECO:0000313" key="3">
    <source>
        <dbReference type="Proteomes" id="UP000032160"/>
    </source>
</evidence>
<dbReference type="AlphaFoldDB" id="X5MKC2"/>
<evidence type="ECO:0000256" key="1">
    <source>
        <dbReference type="SAM" id="SignalP"/>
    </source>
</evidence>
<evidence type="ECO:0000313" key="2">
    <source>
        <dbReference type="EMBL" id="CDO58440.1"/>
    </source>
</evidence>
<keyword evidence="1" id="KW-0732">Signal</keyword>
<sequence>MKYLLAGLLAAMITTPLAAKDFPGFYRMQTQFQAPENKCFEGSRVDPSLSLGGAARMDDCQNVTGQLWIVIPAGQGRYRLSTAFQMPEGKCLEGNKFDRSSALGGAAFLDDCQNVSGQLWKFEPAGNGWYKLKTVFQGNNKCLEGNKFDPASTLGGAAFMDNCQNVSGQLWKFVPAGN</sequence>
<dbReference type="CDD" id="cd00161">
    <property type="entry name" value="beta-trefoil_Ricin-like"/>
    <property type="match status" value="1"/>
</dbReference>
<dbReference type="PROSITE" id="PS50231">
    <property type="entry name" value="RICIN_B_LECTIN"/>
    <property type="match status" value="1"/>
</dbReference>
<dbReference type="PATRIC" id="fig|1458461.3.peg.226"/>
<dbReference type="HOGENOM" id="CLU_097894_0_0_5"/>
<gene>
    <name evidence="2" type="ORF">BN1012_Phect226</name>
</gene>
<dbReference type="STRING" id="1458461.BN1012_Phect226"/>
<feature type="chain" id="PRO_5004958358" evidence="1">
    <location>
        <begin position="20"/>
        <end position="178"/>
    </location>
</feature>
<protein>
    <submittedName>
        <fullName evidence="2">Uncharacterized protein</fullName>
    </submittedName>
</protein>
<feature type="signal peptide" evidence="1">
    <location>
        <begin position="1"/>
        <end position="19"/>
    </location>
</feature>
<dbReference type="RefSeq" id="WP_052534989.1">
    <property type="nucleotide sequence ID" value="NZ_HG966617.1"/>
</dbReference>